<sequence length="113" mass="12182">MQAVCDQKISQSTTIPAFHSAPPPLSQALTTLRGVSSSRNDKPLSIPSYFPHAHLFPVLRHTKMSTSQPLPSPSASPVTTYRNSTPSTHKHANDVTFHYPSVIARAGCTSIMG</sequence>
<proteinExistence type="predicted"/>
<reference evidence="2" key="1">
    <citation type="journal article" date="2012" name="Proc. Natl. Acad. Sci. U.S.A.">
        <title>Antigenic diversity is generated by distinct evolutionary mechanisms in African trypanosome species.</title>
        <authorList>
            <person name="Jackson A.P."/>
            <person name="Berry A."/>
            <person name="Aslett M."/>
            <person name="Allison H.C."/>
            <person name="Burton P."/>
            <person name="Vavrova-Anderson J."/>
            <person name="Brown R."/>
            <person name="Browne H."/>
            <person name="Corton N."/>
            <person name="Hauser H."/>
            <person name="Gamble J."/>
            <person name="Gilderthorp R."/>
            <person name="Marcello L."/>
            <person name="McQuillan J."/>
            <person name="Otto T.D."/>
            <person name="Quail M.A."/>
            <person name="Sanders M.J."/>
            <person name="van Tonder A."/>
            <person name="Ginger M.L."/>
            <person name="Field M.C."/>
            <person name="Barry J.D."/>
            <person name="Hertz-Fowler C."/>
            <person name="Berriman M."/>
        </authorList>
    </citation>
    <scope>NUCLEOTIDE SEQUENCE</scope>
    <source>
        <strain evidence="2">Y486</strain>
    </source>
</reference>
<feature type="region of interest" description="Disordered" evidence="1">
    <location>
        <begin position="64"/>
        <end position="92"/>
    </location>
</feature>
<dbReference type="AlphaFoldDB" id="G0U321"/>
<dbReference type="EMBL" id="HE573025">
    <property type="protein sequence ID" value="CCC50676.1"/>
    <property type="molecule type" value="Genomic_DNA"/>
</dbReference>
<feature type="compositionally biased region" description="Polar residues" evidence="1">
    <location>
        <begin position="64"/>
        <end position="87"/>
    </location>
</feature>
<protein>
    <submittedName>
        <fullName evidence="2">Uncharacterized protein</fullName>
    </submittedName>
</protein>
<organism evidence="2">
    <name type="scientific">Trypanosoma vivax (strain Y486)</name>
    <dbReference type="NCBI Taxonomy" id="1055687"/>
    <lineage>
        <taxon>Eukaryota</taxon>
        <taxon>Discoba</taxon>
        <taxon>Euglenozoa</taxon>
        <taxon>Kinetoplastea</taxon>
        <taxon>Metakinetoplastina</taxon>
        <taxon>Trypanosomatida</taxon>
        <taxon>Trypanosomatidae</taxon>
        <taxon>Trypanosoma</taxon>
        <taxon>Duttonella</taxon>
    </lineage>
</organism>
<gene>
    <name evidence="2" type="ORF">TVY486_0904970</name>
</gene>
<accession>G0U321</accession>
<evidence type="ECO:0000256" key="1">
    <source>
        <dbReference type="SAM" id="MobiDB-lite"/>
    </source>
</evidence>
<evidence type="ECO:0000313" key="2">
    <source>
        <dbReference type="EMBL" id="CCC50676.1"/>
    </source>
</evidence>
<name>G0U321_TRYVY</name>